<feature type="compositionally biased region" description="Acidic residues" evidence="1">
    <location>
        <begin position="468"/>
        <end position="484"/>
    </location>
</feature>
<feature type="region of interest" description="Disordered" evidence="1">
    <location>
        <begin position="257"/>
        <end position="315"/>
    </location>
</feature>
<evidence type="ECO:0000313" key="3">
    <source>
        <dbReference type="Proteomes" id="UP000008281"/>
    </source>
</evidence>
<feature type="region of interest" description="Disordered" evidence="1">
    <location>
        <begin position="426"/>
        <end position="549"/>
    </location>
</feature>
<dbReference type="HOGENOM" id="CLU_377327_0_0_1"/>
<dbReference type="eggNOG" id="ENOG502THYZ">
    <property type="taxonomic scope" value="Eukaryota"/>
</dbReference>
<sequence length="842" mass="96910">MAAETSTKEQFIQFYGPVDIPNYQYREFRVREANLANKSKNGATSKDITDGLRHITDKHNQRISDLKKQIREIEKVCFQIFFLQNFLVIQINSSWKSLEKVTERDVKSLLIKVLEADDKSIEQFEIDNFCADHDWMSTKKAKDGITLKTLLSSINKIDEYGNQLTSEDDEEDNGMKNITEKTCKEDTLPAHSESDDSVNETTVVNVAFEKKPNGVEVIHHSEIEKSDRVENSSITSQRNLLSIQPEEMIQLPVEKLDQKSENAEETVDTSSQSEENSGKDSDTENDETENETDSEIENEIENENSHKERQDSSTLGKKDDIFKPFYIDFPDDKEGFSILDKKSIDTFKSITQKLSEGYEMNNRAVLDVEAETAEEKEKEKEKKLVISVLIAELTKMLAIHQNNVAFDIDKIRALNVMNTAAKRTLETVHEENPEEAALNNSENGIKRNSNGVYSNGDNIASLVKTDNSEDERSDEEGDEDDECFETARSEESFETTNTSTTADSETQDRNHSPKPILVNKGRVVAPHANRKKRSKKGKKSKKPKTGPKMTVEEIEAIKKKKKEEKDREFEKKDSERKCHLEKVDTSDRHKLFRKVVKTALLIIKTDGLELPKEIKQLDTDLEIYVDKTNDMERTSLRDQYFETRTMECTTMYVGAELMAKMDLLSAHQDLIYKSIRLFQYFMYLGSLDETSEEFCEFELAMLKYFFAGYERKERYAGTVIRNEFVSENTVPTSESTDLEKNFFTFVCEVLPGIPETDQFVNTVRFVRNKLLVFSDMAATINITSDEKILREGYMAIGQLLKQYKISTDLAAFLYTFRENTSYALMEAWFLESRRPVPFQYDV</sequence>
<gene>
    <name evidence="2" type="ORF">CRE_00243</name>
</gene>
<reference evidence="2" key="1">
    <citation type="submission" date="2007-07" db="EMBL/GenBank/DDBJ databases">
        <title>PCAP assembly of the Caenorhabditis remanei genome.</title>
        <authorList>
            <consortium name="The Caenorhabditis remanei Sequencing Consortium"/>
            <person name="Wilson R.K."/>
        </authorList>
    </citation>
    <scope>NUCLEOTIDE SEQUENCE [LARGE SCALE GENOMIC DNA]</scope>
    <source>
        <strain evidence="2">PB4641</strain>
    </source>
</reference>
<feature type="compositionally biased region" description="Polar residues" evidence="1">
    <location>
        <begin position="438"/>
        <end position="458"/>
    </location>
</feature>
<proteinExistence type="predicted"/>
<feature type="compositionally biased region" description="Low complexity" evidence="1">
    <location>
        <begin position="494"/>
        <end position="504"/>
    </location>
</feature>
<organism evidence="3">
    <name type="scientific">Caenorhabditis remanei</name>
    <name type="common">Caenorhabditis vulgaris</name>
    <dbReference type="NCBI Taxonomy" id="31234"/>
    <lineage>
        <taxon>Eukaryota</taxon>
        <taxon>Metazoa</taxon>
        <taxon>Ecdysozoa</taxon>
        <taxon>Nematoda</taxon>
        <taxon>Chromadorea</taxon>
        <taxon>Rhabditida</taxon>
        <taxon>Rhabditina</taxon>
        <taxon>Rhabditomorpha</taxon>
        <taxon>Rhabditoidea</taxon>
        <taxon>Rhabditidae</taxon>
        <taxon>Peloderinae</taxon>
        <taxon>Caenorhabditis</taxon>
    </lineage>
</organism>
<evidence type="ECO:0000313" key="2">
    <source>
        <dbReference type="EMBL" id="EFO82705.1"/>
    </source>
</evidence>
<dbReference type="EMBL" id="DS268407">
    <property type="protein sequence ID" value="EFO82705.1"/>
    <property type="molecule type" value="Genomic_DNA"/>
</dbReference>
<feature type="compositionally biased region" description="Acidic residues" evidence="1">
    <location>
        <begin position="283"/>
        <end position="302"/>
    </location>
</feature>
<name>E3LE08_CAERE</name>
<dbReference type="Proteomes" id="UP000008281">
    <property type="component" value="Unassembled WGS sequence"/>
</dbReference>
<protein>
    <submittedName>
        <fullName evidence="2">Uncharacterized protein</fullName>
    </submittedName>
</protein>
<feature type="compositionally biased region" description="Basic residues" evidence="1">
    <location>
        <begin position="528"/>
        <end position="545"/>
    </location>
</feature>
<dbReference type="OrthoDB" id="10643134at2759"/>
<keyword evidence="3" id="KW-1185">Reference proteome</keyword>
<dbReference type="AlphaFoldDB" id="E3LE08"/>
<feature type="compositionally biased region" description="Basic and acidic residues" evidence="1">
    <location>
        <begin position="303"/>
        <end position="315"/>
    </location>
</feature>
<accession>E3LE08</accession>
<dbReference type="OMA" id="ENSHKER"/>
<evidence type="ECO:0000256" key="1">
    <source>
        <dbReference type="SAM" id="MobiDB-lite"/>
    </source>
</evidence>
<dbReference type="InParanoid" id="E3LE08"/>